<dbReference type="Gene3D" id="1.10.10.880">
    <property type="entry name" value="Anti sigma-E protein RseA, N-terminal domain"/>
    <property type="match status" value="1"/>
</dbReference>
<dbReference type="OrthoDB" id="5298512at2"/>
<organism evidence="2 3">
    <name type="scientific">Dokdonella fugitiva</name>
    <dbReference type="NCBI Taxonomy" id="328517"/>
    <lineage>
        <taxon>Bacteria</taxon>
        <taxon>Pseudomonadati</taxon>
        <taxon>Pseudomonadota</taxon>
        <taxon>Gammaproteobacteria</taxon>
        <taxon>Lysobacterales</taxon>
        <taxon>Rhodanobacteraceae</taxon>
        <taxon>Dokdonella</taxon>
    </lineage>
</organism>
<reference evidence="2 3" key="1">
    <citation type="journal article" date="2015" name="Stand. Genomic Sci.">
        <title>Genomic Encyclopedia of Bacterial and Archaeal Type Strains, Phase III: the genomes of soil and plant-associated and newly described type strains.</title>
        <authorList>
            <person name="Whitman W.B."/>
            <person name="Woyke T."/>
            <person name="Klenk H.P."/>
            <person name="Zhou Y."/>
            <person name="Lilburn T.G."/>
            <person name="Beck B.J."/>
            <person name="De Vos P."/>
            <person name="Vandamme P."/>
            <person name="Eisen J.A."/>
            <person name="Garrity G."/>
            <person name="Hugenholtz P."/>
            <person name="Kyrpides N.C."/>
        </authorList>
    </citation>
    <scope>NUCLEOTIDE SEQUENCE [LARGE SCALE GENOMIC DNA]</scope>
    <source>
        <strain evidence="2 3">A3</strain>
    </source>
</reference>
<feature type="domain" description="Anti sigma-E protein RseA N-terminal" evidence="1">
    <location>
        <begin position="6"/>
        <end position="75"/>
    </location>
</feature>
<comment type="caution">
    <text evidence="2">The sequence shown here is derived from an EMBL/GenBank/DDBJ whole genome shotgun (WGS) entry which is preliminary data.</text>
</comment>
<evidence type="ECO:0000259" key="1">
    <source>
        <dbReference type="Pfam" id="PF03872"/>
    </source>
</evidence>
<dbReference type="InterPro" id="IPR052383">
    <property type="entry name" value="Anti-sigma-E_RseA-like"/>
</dbReference>
<gene>
    <name evidence="2" type="ORF">EV148_105112</name>
</gene>
<evidence type="ECO:0000313" key="3">
    <source>
        <dbReference type="Proteomes" id="UP000294862"/>
    </source>
</evidence>
<dbReference type="Proteomes" id="UP000294862">
    <property type="component" value="Unassembled WGS sequence"/>
</dbReference>
<dbReference type="GO" id="GO:0016989">
    <property type="term" value="F:sigma factor antagonist activity"/>
    <property type="evidence" value="ECO:0007669"/>
    <property type="project" value="InterPro"/>
</dbReference>
<dbReference type="SUPFAM" id="SSF89069">
    <property type="entry name" value="N-terminal, cytoplasmic domain of anti-sigmaE factor RseA"/>
    <property type="match status" value="1"/>
</dbReference>
<protein>
    <submittedName>
        <fullName evidence="2">Sigma-E factor negative regulatory protein RseA</fullName>
    </submittedName>
</protein>
<dbReference type="InterPro" id="IPR036147">
    <property type="entry name" value="Anti-sigma_E_RseA_N_sf"/>
</dbReference>
<dbReference type="PANTHER" id="PTHR38104">
    <property type="match status" value="1"/>
</dbReference>
<keyword evidence="3" id="KW-1185">Reference proteome</keyword>
<sequence length="225" mass="23536">MNEHIDEQLSALMDGELERDQTRFVLRRASADTALPLRWERYHVTRQVLRRQDVVVLRHGFADTVMARIESEAAVRPRAGGQWLRWGAGGAIAASVAVAALVVTRPAPVPGEAPAVAAARPATLPGPTIAAAPAAASTAPAVSALPEVRPPLLLPNAPADASPVSFGGESGQVVVLDPRLQSYLVRHYQSVGSGGQAGFVPYVLLASPQNSAEAVQPAAVGAQDR</sequence>
<dbReference type="CDD" id="cd16328">
    <property type="entry name" value="RseA_N"/>
    <property type="match status" value="1"/>
</dbReference>
<dbReference type="EMBL" id="SLWQ01000005">
    <property type="protein sequence ID" value="TCO40317.1"/>
    <property type="molecule type" value="Genomic_DNA"/>
</dbReference>
<dbReference type="RefSeq" id="WP_131997789.1">
    <property type="nucleotide sequence ID" value="NZ_JACGXM010000003.1"/>
</dbReference>
<dbReference type="InterPro" id="IPR005572">
    <property type="entry name" value="Anti-sigma_E_RseA_N"/>
</dbReference>
<accession>A0A4R2I880</accession>
<proteinExistence type="predicted"/>
<dbReference type="Pfam" id="PF03872">
    <property type="entry name" value="RseA_N"/>
    <property type="match status" value="1"/>
</dbReference>
<evidence type="ECO:0000313" key="2">
    <source>
        <dbReference type="EMBL" id="TCO40317.1"/>
    </source>
</evidence>
<name>A0A4R2I880_9GAMM</name>
<dbReference type="AlphaFoldDB" id="A0A4R2I880"/>
<dbReference type="PANTHER" id="PTHR38104:SF1">
    <property type="entry name" value="ANTI-SIGMA-E FACTOR RSEA"/>
    <property type="match status" value="1"/>
</dbReference>